<dbReference type="Proteomes" id="UP001460202">
    <property type="component" value="Unassembled WGS sequence"/>
</dbReference>
<comment type="caution">
    <text evidence="2">The sequence shown here is derived from an EMBL/GenBank/DDBJ whole genome shotgun (WGS) entry which is preliminary data.</text>
</comment>
<protein>
    <recommendedName>
        <fullName evidence="4">Fimbrillin family protein</fullName>
    </recommendedName>
</protein>
<dbReference type="InterPro" id="IPR042278">
    <property type="entry name" value="Mfa-like_1_N"/>
</dbReference>
<feature type="region of interest" description="Disordered" evidence="1">
    <location>
        <begin position="528"/>
        <end position="550"/>
    </location>
</feature>
<sequence length="673" mass="73753">MKKLIYSVSTALLLLSCNTEDPSLETEPGKGGNVITFVGRTFPETRTEIGVKDGNSYPVLWSSGDRIGIISPVETLFQNASATLNASDAGKNSGIFVLETETAVESSMDLIVYYPYSTYTTYSDGALHASVPMEQRQVRSGDSSHTGKYTLAYDKTVIDPAAAAPGKSPSVSFSLRHAVAYVRLVISSTEYAGYKLNGASLWCDGEAISGDISVNVSTGEIRTETPRNYATVVVDEPQELASAQELWLVTLPVNLTGKDVYVSVAMTDGTKNVTIPVKVAVKELKANAVNTITVANVSLADNKFAWYQPEETRYLAEGWAYGEANTFVTSTDGEEITVDVKARGYFNGCEEPKYAKIIFANNLAGTNYTLAINGMRNNPNSPTDYAEEVEIGNDYKLSLKTTKGSYLGWFGKVGIMNAEKEFIWAFTVWYLPGGIVGHQYKNGVVMDRYIGDSYAPDYNNWHGVGAYFQWGRPFSFSWGSITYTVASTNATDLKISATNPGVFFKTDGASKHNGDWWLGDWTGKRTDRKDDFWGNPNDTAESGSSANGTKSIFDPCPKGWMVASPTIYKEVLAGKDDAFEKNSSVQSLIYKYDGTNKAYWHFSGLKWASSGGNPNNNQNDILGVWSNSSYHGYEASDHNVYQLYYRTSQGTWNDSGGRAAGMSVRCMQDTENR</sequence>
<evidence type="ECO:0000313" key="3">
    <source>
        <dbReference type="Proteomes" id="UP001460202"/>
    </source>
</evidence>
<dbReference type="EMBL" id="JBBMFL010000002">
    <property type="protein sequence ID" value="MEQ2543857.1"/>
    <property type="molecule type" value="Genomic_DNA"/>
</dbReference>
<reference evidence="2 3" key="1">
    <citation type="submission" date="2024-03" db="EMBL/GenBank/DDBJ databases">
        <title>Human intestinal bacterial collection.</title>
        <authorList>
            <person name="Pauvert C."/>
            <person name="Hitch T.C.A."/>
            <person name="Clavel T."/>
        </authorList>
    </citation>
    <scope>NUCLEOTIDE SEQUENCE [LARGE SCALE GENOMIC DNA]</scope>
    <source>
        <strain evidence="2 3">CLA-KB-H122</strain>
    </source>
</reference>
<evidence type="ECO:0000313" key="2">
    <source>
        <dbReference type="EMBL" id="MEQ2543857.1"/>
    </source>
</evidence>
<feature type="compositionally biased region" description="Polar residues" evidence="1">
    <location>
        <begin position="536"/>
        <end position="550"/>
    </location>
</feature>
<dbReference type="PROSITE" id="PS51257">
    <property type="entry name" value="PROKAR_LIPOPROTEIN"/>
    <property type="match status" value="1"/>
</dbReference>
<gene>
    <name evidence="2" type="ORF">WMO46_02685</name>
</gene>
<proteinExistence type="predicted"/>
<dbReference type="Gene3D" id="2.60.40.2620">
    <property type="entry name" value="Fimbrillin-like"/>
    <property type="match status" value="1"/>
</dbReference>
<name>A0ABV1GU02_9BACT</name>
<evidence type="ECO:0000256" key="1">
    <source>
        <dbReference type="SAM" id="MobiDB-lite"/>
    </source>
</evidence>
<accession>A0ABV1GU02</accession>
<dbReference type="RefSeq" id="WP_302589053.1">
    <property type="nucleotide sequence ID" value="NZ_JBBMFL010000002.1"/>
</dbReference>
<evidence type="ECO:0008006" key="4">
    <source>
        <dbReference type="Google" id="ProtNLM"/>
    </source>
</evidence>
<keyword evidence="3" id="KW-1185">Reference proteome</keyword>
<organism evidence="2 3">
    <name type="scientific">Alistipes intestinihominis</name>
    <dbReference type="NCBI Taxonomy" id="3133172"/>
    <lineage>
        <taxon>Bacteria</taxon>
        <taxon>Pseudomonadati</taxon>
        <taxon>Bacteroidota</taxon>
        <taxon>Bacteroidia</taxon>
        <taxon>Bacteroidales</taxon>
        <taxon>Rikenellaceae</taxon>
        <taxon>Alistipes</taxon>
    </lineage>
</organism>